<dbReference type="EMBL" id="SIJK02000074">
    <property type="protein sequence ID" value="MBP1468537.1"/>
    <property type="molecule type" value="Genomic_DNA"/>
</dbReference>
<dbReference type="CDD" id="cd06171">
    <property type="entry name" value="Sigma70_r4"/>
    <property type="match status" value="1"/>
</dbReference>
<reference evidence="8 9" key="1">
    <citation type="submission" date="2021-03" db="EMBL/GenBank/DDBJ databases">
        <authorList>
            <person name="Grouzdev D.S."/>
        </authorList>
    </citation>
    <scope>NUCLEOTIDE SEQUENCE [LARGE SCALE GENOMIC DNA]</scope>
    <source>
        <strain evidence="8 9">M50-1</strain>
    </source>
</reference>
<dbReference type="NCBIfam" id="TIGR02937">
    <property type="entry name" value="sigma70-ECF"/>
    <property type="match status" value="1"/>
</dbReference>
<evidence type="ECO:0000313" key="9">
    <source>
        <dbReference type="Proteomes" id="UP001193081"/>
    </source>
</evidence>
<evidence type="ECO:0000313" key="8">
    <source>
        <dbReference type="EMBL" id="MBP1468537.1"/>
    </source>
</evidence>
<evidence type="ECO:0000256" key="2">
    <source>
        <dbReference type="ARBA" id="ARBA00023015"/>
    </source>
</evidence>
<evidence type="ECO:0000259" key="7">
    <source>
        <dbReference type="Pfam" id="PF08281"/>
    </source>
</evidence>
<keyword evidence="2" id="KW-0805">Transcription regulation</keyword>
<dbReference type="SUPFAM" id="SSF88946">
    <property type="entry name" value="Sigma2 domain of RNA polymerase sigma factors"/>
    <property type="match status" value="1"/>
</dbReference>
<dbReference type="Pfam" id="PF04542">
    <property type="entry name" value="Sigma70_r2"/>
    <property type="match status" value="1"/>
</dbReference>
<accession>A0ABS4DGH9</accession>
<feature type="domain" description="RNA polymerase sigma factor 70 region 4 type 2" evidence="7">
    <location>
        <begin position="129"/>
        <end position="180"/>
    </location>
</feature>
<sequence>MEHEEQRLVQASQQGDAEAYNQLVRLYERRVFNLCYRMLGEAEAAADVTQETFITAYRKLNQFRGGVFRSWLLRIATNTCYDLLRSRKRRPSISLEAATESEAGGPVLELADAGELPEETALRHELAAAIQQAITKLPEDQRIVLILSDVQGLAYEEIAVITSANLGTVKSRLSRARARMRDLLRAGELLPSQFRHDNDS</sequence>
<evidence type="ECO:0000259" key="6">
    <source>
        <dbReference type="Pfam" id="PF04542"/>
    </source>
</evidence>
<evidence type="ECO:0000256" key="5">
    <source>
        <dbReference type="ARBA" id="ARBA00023163"/>
    </source>
</evidence>
<gene>
    <name evidence="8" type="ORF">EYB53_022685</name>
</gene>
<keyword evidence="9" id="KW-1185">Reference proteome</keyword>
<dbReference type="InterPro" id="IPR013324">
    <property type="entry name" value="RNA_pol_sigma_r3/r4-like"/>
</dbReference>
<keyword evidence="4" id="KW-0238">DNA-binding</keyword>
<dbReference type="SUPFAM" id="SSF88659">
    <property type="entry name" value="Sigma3 and sigma4 domains of RNA polymerase sigma factors"/>
    <property type="match status" value="1"/>
</dbReference>
<dbReference type="InterPro" id="IPR007627">
    <property type="entry name" value="RNA_pol_sigma70_r2"/>
</dbReference>
<feature type="domain" description="RNA polymerase sigma-70 region 2" evidence="6">
    <location>
        <begin position="23"/>
        <end position="90"/>
    </location>
</feature>
<evidence type="ECO:0000256" key="1">
    <source>
        <dbReference type="ARBA" id="ARBA00010641"/>
    </source>
</evidence>
<dbReference type="PANTHER" id="PTHR43133">
    <property type="entry name" value="RNA POLYMERASE ECF-TYPE SIGMA FACTO"/>
    <property type="match status" value="1"/>
</dbReference>
<proteinExistence type="inferred from homology"/>
<dbReference type="InterPro" id="IPR014284">
    <property type="entry name" value="RNA_pol_sigma-70_dom"/>
</dbReference>
<evidence type="ECO:0000256" key="3">
    <source>
        <dbReference type="ARBA" id="ARBA00023082"/>
    </source>
</evidence>
<comment type="caution">
    <text evidence="8">The sequence shown here is derived from an EMBL/GenBank/DDBJ whole genome shotgun (WGS) entry which is preliminary data.</text>
</comment>
<dbReference type="Gene3D" id="1.10.10.10">
    <property type="entry name" value="Winged helix-like DNA-binding domain superfamily/Winged helix DNA-binding domain"/>
    <property type="match status" value="1"/>
</dbReference>
<dbReference type="PANTHER" id="PTHR43133:SF8">
    <property type="entry name" value="RNA POLYMERASE SIGMA FACTOR HI_1459-RELATED"/>
    <property type="match status" value="1"/>
</dbReference>
<dbReference type="InterPro" id="IPR036388">
    <property type="entry name" value="WH-like_DNA-bd_sf"/>
</dbReference>
<organism evidence="8 9">
    <name type="scientific">Candidatus Chloroploca mongolica</name>
    <dbReference type="NCBI Taxonomy" id="2528176"/>
    <lineage>
        <taxon>Bacteria</taxon>
        <taxon>Bacillati</taxon>
        <taxon>Chloroflexota</taxon>
        <taxon>Chloroflexia</taxon>
        <taxon>Chloroflexales</taxon>
        <taxon>Chloroflexineae</taxon>
        <taxon>Oscillochloridaceae</taxon>
        <taxon>Candidatus Chloroploca</taxon>
    </lineage>
</organism>
<dbReference type="Gene3D" id="1.10.1740.10">
    <property type="match status" value="1"/>
</dbReference>
<dbReference type="Proteomes" id="UP001193081">
    <property type="component" value="Unassembled WGS sequence"/>
</dbReference>
<dbReference type="InterPro" id="IPR013249">
    <property type="entry name" value="RNA_pol_sigma70_r4_t2"/>
</dbReference>
<comment type="similarity">
    <text evidence="1">Belongs to the sigma-70 factor family. ECF subfamily.</text>
</comment>
<keyword evidence="3" id="KW-0731">Sigma factor</keyword>
<evidence type="ECO:0000256" key="4">
    <source>
        <dbReference type="ARBA" id="ARBA00023125"/>
    </source>
</evidence>
<dbReference type="InterPro" id="IPR013325">
    <property type="entry name" value="RNA_pol_sigma_r2"/>
</dbReference>
<dbReference type="InterPro" id="IPR039425">
    <property type="entry name" value="RNA_pol_sigma-70-like"/>
</dbReference>
<dbReference type="Pfam" id="PF08281">
    <property type="entry name" value="Sigma70_r4_2"/>
    <property type="match status" value="1"/>
</dbReference>
<keyword evidence="5" id="KW-0804">Transcription</keyword>
<dbReference type="RefSeq" id="WP_135481403.1">
    <property type="nucleotide sequence ID" value="NZ_SIJK02000074.1"/>
</dbReference>
<name>A0ABS4DGH9_9CHLR</name>
<protein>
    <submittedName>
        <fullName evidence="8">Sigma-70 family RNA polymerase sigma factor</fullName>
    </submittedName>
</protein>